<name>A0ABQ3V552_9CHLR</name>
<evidence type="ECO:0000256" key="2">
    <source>
        <dbReference type="ARBA" id="ARBA00023033"/>
    </source>
</evidence>
<dbReference type="Pfam" id="PF00296">
    <property type="entry name" value="Bac_luciferase"/>
    <property type="match status" value="1"/>
</dbReference>
<organism evidence="5 6">
    <name type="scientific">Ktedonobacter robiniae</name>
    <dbReference type="NCBI Taxonomy" id="2778365"/>
    <lineage>
        <taxon>Bacteria</taxon>
        <taxon>Bacillati</taxon>
        <taxon>Chloroflexota</taxon>
        <taxon>Ktedonobacteria</taxon>
        <taxon>Ktedonobacterales</taxon>
        <taxon>Ktedonobacteraceae</taxon>
        <taxon>Ktedonobacter</taxon>
    </lineage>
</organism>
<keyword evidence="6" id="KW-1185">Reference proteome</keyword>
<comment type="caution">
    <text evidence="5">The sequence shown here is derived from an EMBL/GenBank/DDBJ whole genome shotgun (WGS) entry which is preliminary data.</text>
</comment>
<keyword evidence="2" id="KW-0503">Monooxygenase</keyword>
<protein>
    <recommendedName>
        <fullName evidence="4">Luciferase-like domain-containing protein</fullName>
    </recommendedName>
</protein>
<dbReference type="EMBL" id="BNJG01000003">
    <property type="protein sequence ID" value="GHO59590.1"/>
    <property type="molecule type" value="Genomic_DNA"/>
</dbReference>
<evidence type="ECO:0000313" key="5">
    <source>
        <dbReference type="EMBL" id="GHO59590.1"/>
    </source>
</evidence>
<evidence type="ECO:0000256" key="1">
    <source>
        <dbReference type="ARBA" id="ARBA00023002"/>
    </source>
</evidence>
<accession>A0ABQ3V552</accession>
<evidence type="ECO:0000256" key="3">
    <source>
        <dbReference type="SAM" id="MobiDB-lite"/>
    </source>
</evidence>
<gene>
    <name evidence="5" type="ORF">KSB_80650</name>
</gene>
<evidence type="ECO:0000259" key="4">
    <source>
        <dbReference type="Pfam" id="PF00296"/>
    </source>
</evidence>
<dbReference type="RefSeq" id="WP_201375760.1">
    <property type="nucleotide sequence ID" value="NZ_BNJG01000003.1"/>
</dbReference>
<dbReference type="PANTHER" id="PTHR30137:SF8">
    <property type="entry name" value="BLR5498 PROTEIN"/>
    <property type="match status" value="1"/>
</dbReference>
<feature type="domain" description="Luciferase-like" evidence="4">
    <location>
        <begin position="1"/>
        <end position="290"/>
    </location>
</feature>
<sequence>MRFSLFYNFDVHPEQVTTTLYQEVEAQAIAADISGFDAIWLAEHHFAAYGRMPSSLLYLAHLSGLTQHIELGTAVVEASLYNPLRLAEDVALLDELSGGRLRLGIGSGSARKSEEFAQFGVPLEEKTSRMLEIAETLRQAFDERRIDFQGRHYQYRDVSLQPQSRRAASQLLWLAANGSTARIAGQQGYGLLVPRVGQFEQHRQLITDYRQVLAGKRGHVSVLRFVFVAETLEEAQFQTNKAIARYAQFDCGITWDGRTDTREYQDILQRLNVILGTPEQVALQLQACQEQLSFEEIMCQVHAAGIEHEDALKSIQLLGREVIPSLQPTPPVRSQLEASAIKPKRQSLRPRQQQRLWA</sequence>
<keyword evidence="1" id="KW-0560">Oxidoreductase</keyword>
<feature type="region of interest" description="Disordered" evidence="3">
    <location>
        <begin position="329"/>
        <end position="358"/>
    </location>
</feature>
<dbReference type="Proteomes" id="UP000654345">
    <property type="component" value="Unassembled WGS sequence"/>
</dbReference>
<dbReference type="SUPFAM" id="SSF51679">
    <property type="entry name" value="Bacterial luciferase-like"/>
    <property type="match status" value="1"/>
</dbReference>
<dbReference type="InterPro" id="IPR036661">
    <property type="entry name" value="Luciferase-like_sf"/>
</dbReference>
<dbReference type="Gene3D" id="3.20.20.30">
    <property type="entry name" value="Luciferase-like domain"/>
    <property type="match status" value="1"/>
</dbReference>
<evidence type="ECO:0000313" key="6">
    <source>
        <dbReference type="Proteomes" id="UP000654345"/>
    </source>
</evidence>
<feature type="compositionally biased region" description="Low complexity" evidence="3">
    <location>
        <begin position="349"/>
        <end position="358"/>
    </location>
</feature>
<reference evidence="5 6" key="1">
    <citation type="journal article" date="2021" name="Int. J. Syst. Evol. Microbiol.">
        <title>Reticulibacter mediterranei gen. nov., sp. nov., within the new family Reticulibacteraceae fam. nov., and Ktedonospora formicarum gen. nov., sp. nov., Ktedonobacter robiniae sp. nov., Dictyobacter formicarum sp. nov. and Dictyobacter arantiisoli sp. nov., belonging to the class Ktedonobacteria.</title>
        <authorList>
            <person name="Yabe S."/>
            <person name="Zheng Y."/>
            <person name="Wang C.M."/>
            <person name="Sakai Y."/>
            <person name="Abe K."/>
            <person name="Yokota A."/>
            <person name="Donadio S."/>
            <person name="Cavaletti L."/>
            <person name="Monciardini P."/>
        </authorList>
    </citation>
    <scope>NUCLEOTIDE SEQUENCE [LARGE SCALE GENOMIC DNA]</scope>
    <source>
        <strain evidence="5 6">SOSP1-30</strain>
    </source>
</reference>
<dbReference type="InterPro" id="IPR011251">
    <property type="entry name" value="Luciferase-like_dom"/>
</dbReference>
<dbReference type="InterPro" id="IPR050766">
    <property type="entry name" value="Bact_Lucif_Oxidored"/>
</dbReference>
<proteinExistence type="predicted"/>
<dbReference type="PANTHER" id="PTHR30137">
    <property type="entry name" value="LUCIFERASE-LIKE MONOOXYGENASE"/>
    <property type="match status" value="1"/>
</dbReference>